<organism evidence="1 2">
    <name type="scientific">Planoprotostelium fungivorum</name>
    <dbReference type="NCBI Taxonomy" id="1890364"/>
    <lineage>
        <taxon>Eukaryota</taxon>
        <taxon>Amoebozoa</taxon>
        <taxon>Evosea</taxon>
        <taxon>Variosea</taxon>
        <taxon>Cavosteliida</taxon>
        <taxon>Cavosteliaceae</taxon>
        <taxon>Planoprotostelium</taxon>
    </lineage>
</organism>
<keyword evidence="2" id="KW-1185">Reference proteome</keyword>
<proteinExistence type="predicted"/>
<dbReference type="InParanoid" id="A0A2P6MML4"/>
<protein>
    <submittedName>
        <fullName evidence="1">Uncharacterized protein</fullName>
    </submittedName>
</protein>
<comment type="caution">
    <text evidence="1">The sequence shown here is derived from an EMBL/GenBank/DDBJ whole genome shotgun (WGS) entry which is preliminary data.</text>
</comment>
<dbReference type="EMBL" id="MDYQ01000732">
    <property type="protein sequence ID" value="PRP72954.1"/>
    <property type="molecule type" value="Genomic_DNA"/>
</dbReference>
<accession>A0A2P6MML4</accession>
<evidence type="ECO:0000313" key="2">
    <source>
        <dbReference type="Proteomes" id="UP000241769"/>
    </source>
</evidence>
<dbReference type="AlphaFoldDB" id="A0A2P6MML4"/>
<sequence>LYQQLWDQSVTISAQLSELNCFCCLAFCKNHHQEYQKTFQKINPTAHRVLSEHNASSYSVKRPKCNLENVAYNSCLLATTLCLGGNVVNLALNFSVSVH</sequence>
<feature type="non-terminal residue" evidence="1">
    <location>
        <position position="1"/>
    </location>
</feature>
<evidence type="ECO:0000313" key="1">
    <source>
        <dbReference type="EMBL" id="PRP72954.1"/>
    </source>
</evidence>
<reference evidence="1 2" key="1">
    <citation type="journal article" date="2018" name="Genome Biol. Evol.">
        <title>Multiple Roots of Fruiting Body Formation in Amoebozoa.</title>
        <authorList>
            <person name="Hillmann F."/>
            <person name="Forbes G."/>
            <person name="Novohradska S."/>
            <person name="Ferling I."/>
            <person name="Riege K."/>
            <person name="Groth M."/>
            <person name="Westermann M."/>
            <person name="Marz M."/>
            <person name="Spaller T."/>
            <person name="Winckler T."/>
            <person name="Schaap P."/>
            <person name="Glockner G."/>
        </authorList>
    </citation>
    <scope>NUCLEOTIDE SEQUENCE [LARGE SCALE GENOMIC DNA]</scope>
    <source>
        <strain evidence="1 2">Jena</strain>
    </source>
</reference>
<name>A0A2P6MML4_9EUKA</name>
<dbReference type="Proteomes" id="UP000241769">
    <property type="component" value="Unassembled WGS sequence"/>
</dbReference>
<gene>
    <name evidence="1" type="ORF">PROFUN_17091</name>
</gene>